<feature type="domain" description="Tyrosine-protein phosphatase" evidence="1">
    <location>
        <begin position="52"/>
        <end position="116"/>
    </location>
</feature>
<protein>
    <submittedName>
        <fullName evidence="2">Protein-tyrosine phosphatase family protein</fullName>
    </submittedName>
</protein>
<keyword evidence="3" id="KW-1185">Reference proteome</keyword>
<dbReference type="Gene3D" id="3.90.190.10">
    <property type="entry name" value="Protein tyrosine phosphatase superfamily"/>
    <property type="match status" value="1"/>
</dbReference>
<dbReference type="PANTHER" id="PTHR23339">
    <property type="entry name" value="TYROSINE SPECIFIC PROTEIN PHOSPHATASE AND DUAL SPECIFICITY PROTEIN PHOSPHATASE"/>
    <property type="match status" value="1"/>
</dbReference>
<gene>
    <name evidence="2" type="ORF">ACFO8M_26295</name>
</gene>
<reference evidence="3" key="1">
    <citation type="journal article" date="2019" name="Int. J. Syst. Evol. Microbiol.">
        <title>The Global Catalogue of Microorganisms (GCM) 10K type strain sequencing project: providing services to taxonomists for standard genome sequencing and annotation.</title>
        <authorList>
            <consortium name="The Broad Institute Genomics Platform"/>
            <consortium name="The Broad Institute Genome Sequencing Center for Infectious Disease"/>
            <person name="Wu L."/>
            <person name="Ma J."/>
        </authorList>
    </citation>
    <scope>NUCLEOTIDE SEQUENCE [LARGE SCALE GENOMIC DNA]</scope>
    <source>
        <strain evidence="3">CGMCC 4.7396</strain>
    </source>
</reference>
<evidence type="ECO:0000313" key="2">
    <source>
        <dbReference type="EMBL" id="MFC3496006.1"/>
    </source>
</evidence>
<dbReference type="InterPro" id="IPR050561">
    <property type="entry name" value="PTP"/>
</dbReference>
<dbReference type="EMBL" id="JBHRWO010000022">
    <property type="protein sequence ID" value="MFC3496006.1"/>
    <property type="molecule type" value="Genomic_DNA"/>
</dbReference>
<name>A0ABV7Q6I3_9ACTN</name>
<dbReference type="SUPFAM" id="SSF52799">
    <property type="entry name" value="(Phosphotyrosine protein) phosphatases II"/>
    <property type="match status" value="1"/>
</dbReference>
<dbReference type="InterPro" id="IPR000242">
    <property type="entry name" value="PTP_cat"/>
</dbReference>
<evidence type="ECO:0000313" key="3">
    <source>
        <dbReference type="Proteomes" id="UP001595712"/>
    </source>
</evidence>
<dbReference type="RefSeq" id="WP_387981008.1">
    <property type="nucleotide sequence ID" value="NZ_JBHRWO010000022.1"/>
</dbReference>
<comment type="caution">
    <text evidence="2">The sequence shown here is derived from an EMBL/GenBank/DDBJ whole genome shotgun (WGS) entry which is preliminary data.</text>
</comment>
<evidence type="ECO:0000259" key="1">
    <source>
        <dbReference type="Pfam" id="PF00102"/>
    </source>
</evidence>
<dbReference type="Proteomes" id="UP001595712">
    <property type="component" value="Unassembled WGS sequence"/>
</dbReference>
<sequence length="142" mass="15718">MNQTWDPAAPGVLRLPSGRTVRGRGLARPLPDGPTPQFALYLLGKEPPAVAWESKWIRWPDFRLPSDKAAFAEALREAWARAATERVEFACHGGHGRTGTALACLAILDGVPATEAVAFIREHYAQKAVETPWQRRFVTRFA</sequence>
<dbReference type="Pfam" id="PF00102">
    <property type="entry name" value="Y_phosphatase"/>
    <property type="match status" value="1"/>
</dbReference>
<proteinExistence type="predicted"/>
<dbReference type="InterPro" id="IPR029021">
    <property type="entry name" value="Prot-tyrosine_phosphatase-like"/>
</dbReference>
<organism evidence="2 3">
    <name type="scientific">Glycomyces rhizosphaerae</name>
    <dbReference type="NCBI Taxonomy" id="2054422"/>
    <lineage>
        <taxon>Bacteria</taxon>
        <taxon>Bacillati</taxon>
        <taxon>Actinomycetota</taxon>
        <taxon>Actinomycetes</taxon>
        <taxon>Glycomycetales</taxon>
        <taxon>Glycomycetaceae</taxon>
        <taxon>Glycomyces</taxon>
    </lineage>
</organism>
<accession>A0ABV7Q6I3</accession>